<reference evidence="2 3" key="1">
    <citation type="journal article" date="2013" name="Curr. Biol.">
        <title>The Genome of the Foraminiferan Reticulomyxa filosa.</title>
        <authorList>
            <person name="Glockner G."/>
            <person name="Hulsmann N."/>
            <person name="Schleicher M."/>
            <person name="Noegel A.A."/>
            <person name="Eichinger L."/>
            <person name="Gallinger C."/>
            <person name="Pawlowski J."/>
            <person name="Sierra R."/>
            <person name="Euteneuer U."/>
            <person name="Pillet L."/>
            <person name="Moustafa A."/>
            <person name="Platzer M."/>
            <person name="Groth M."/>
            <person name="Szafranski K."/>
            <person name="Schliwa M."/>
        </authorList>
    </citation>
    <scope>NUCLEOTIDE SEQUENCE [LARGE SCALE GENOMIC DNA]</scope>
</reference>
<evidence type="ECO:0000256" key="1">
    <source>
        <dbReference type="SAM" id="Phobius"/>
    </source>
</evidence>
<protein>
    <submittedName>
        <fullName evidence="2">Uncharacterized protein</fullName>
    </submittedName>
</protein>
<keyword evidence="1" id="KW-0812">Transmembrane</keyword>
<feature type="transmembrane region" description="Helical" evidence="1">
    <location>
        <begin position="81"/>
        <end position="102"/>
    </location>
</feature>
<organism evidence="2 3">
    <name type="scientific">Reticulomyxa filosa</name>
    <dbReference type="NCBI Taxonomy" id="46433"/>
    <lineage>
        <taxon>Eukaryota</taxon>
        <taxon>Sar</taxon>
        <taxon>Rhizaria</taxon>
        <taxon>Retaria</taxon>
        <taxon>Foraminifera</taxon>
        <taxon>Monothalamids</taxon>
        <taxon>Reticulomyxidae</taxon>
        <taxon>Reticulomyxa</taxon>
    </lineage>
</organism>
<proteinExistence type="predicted"/>
<evidence type="ECO:0000313" key="3">
    <source>
        <dbReference type="Proteomes" id="UP000023152"/>
    </source>
</evidence>
<gene>
    <name evidence="2" type="ORF">RFI_15736</name>
</gene>
<dbReference type="Proteomes" id="UP000023152">
    <property type="component" value="Unassembled WGS sequence"/>
</dbReference>
<sequence>MIQAEYKLKRGDHKSFLLPESESPDSIKKDEHYKGWDTYAWDIRQEQLGFDPRQGYWIRVKFDGDITFAEELELESFPFDVCLFILLTISIHIFYIHIYVYMCICVHVRLNTSYLPDVVHFYFCVYPFVLNKKNK</sequence>
<dbReference type="AlphaFoldDB" id="X6N842"/>
<feature type="transmembrane region" description="Helical" evidence="1">
    <location>
        <begin position="114"/>
        <end position="130"/>
    </location>
</feature>
<keyword evidence="3" id="KW-1185">Reference proteome</keyword>
<accession>X6N842</accession>
<keyword evidence="1" id="KW-0472">Membrane</keyword>
<evidence type="ECO:0000313" key="2">
    <source>
        <dbReference type="EMBL" id="ETO21467.1"/>
    </source>
</evidence>
<keyword evidence="1" id="KW-1133">Transmembrane helix</keyword>
<comment type="caution">
    <text evidence="2">The sequence shown here is derived from an EMBL/GenBank/DDBJ whole genome shotgun (WGS) entry which is preliminary data.</text>
</comment>
<name>X6N842_RETFI</name>
<dbReference type="EMBL" id="ASPP01011594">
    <property type="protein sequence ID" value="ETO21467.1"/>
    <property type="molecule type" value="Genomic_DNA"/>
</dbReference>